<reference evidence="1 2" key="2">
    <citation type="journal article" date="2011" name="PLoS Genet.">
        <title>Caenorhabditis briggsae recombinant inbred line genotypes reveal inter-strain incompatibility and the evolution of recombination.</title>
        <authorList>
            <person name="Ross J.A."/>
            <person name="Koboldt D.C."/>
            <person name="Staisch J.E."/>
            <person name="Chamberlin H.M."/>
            <person name="Gupta B.P."/>
            <person name="Miller R.D."/>
            <person name="Baird S.E."/>
            <person name="Haag E.S."/>
        </authorList>
    </citation>
    <scope>NUCLEOTIDE SEQUENCE [LARGE SCALE GENOMIC DNA]</scope>
    <source>
        <strain evidence="1 2">AF16</strain>
    </source>
</reference>
<evidence type="ECO:0000313" key="2">
    <source>
        <dbReference type="Proteomes" id="UP000008549"/>
    </source>
</evidence>
<name>B6IFZ3_CAEBR</name>
<proteinExistence type="predicted"/>
<dbReference type="RefSeq" id="XP_045098393.1">
    <property type="nucleotide sequence ID" value="XM_045239813.1"/>
</dbReference>
<dbReference type="AlphaFoldDB" id="B6IFZ3"/>
<dbReference type="InParanoid" id="B6IFZ3"/>
<dbReference type="CTD" id="68916671"/>
<keyword evidence="2" id="KW-1185">Reference proteome</keyword>
<protein>
    <submittedName>
        <fullName evidence="1">Protein CBG25173</fullName>
    </submittedName>
</protein>
<organism evidence="1 2">
    <name type="scientific">Caenorhabditis briggsae</name>
    <dbReference type="NCBI Taxonomy" id="6238"/>
    <lineage>
        <taxon>Eukaryota</taxon>
        <taxon>Metazoa</taxon>
        <taxon>Ecdysozoa</taxon>
        <taxon>Nematoda</taxon>
        <taxon>Chromadorea</taxon>
        <taxon>Rhabditida</taxon>
        <taxon>Rhabditina</taxon>
        <taxon>Rhabditomorpha</taxon>
        <taxon>Rhabditoidea</taxon>
        <taxon>Rhabditidae</taxon>
        <taxon>Peloderinae</taxon>
        <taxon>Caenorhabditis</taxon>
    </lineage>
</organism>
<reference evidence="1 2" key="1">
    <citation type="journal article" date="2003" name="PLoS Biol.">
        <title>The genome sequence of Caenorhabditis briggsae: a platform for comparative genomics.</title>
        <authorList>
            <person name="Stein L.D."/>
            <person name="Bao Z."/>
            <person name="Blasiar D."/>
            <person name="Blumenthal T."/>
            <person name="Brent M.R."/>
            <person name="Chen N."/>
            <person name="Chinwalla A."/>
            <person name="Clarke L."/>
            <person name="Clee C."/>
            <person name="Coghlan A."/>
            <person name="Coulson A."/>
            <person name="D'Eustachio P."/>
            <person name="Fitch D.H."/>
            <person name="Fulton L.A."/>
            <person name="Fulton R.E."/>
            <person name="Griffiths-Jones S."/>
            <person name="Harris T.W."/>
            <person name="Hillier L.W."/>
            <person name="Kamath R."/>
            <person name="Kuwabara P.E."/>
            <person name="Mardis E.R."/>
            <person name="Marra M.A."/>
            <person name="Miner T.L."/>
            <person name="Minx P."/>
            <person name="Mullikin J.C."/>
            <person name="Plumb R.W."/>
            <person name="Rogers J."/>
            <person name="Schein J.E."/>
            <person name="Sohrmann M."/>
            <person name="Spieth J."/>
            <person name="Stajich J.E."/>
            <person name="Wei C."/>
            <person name="Willey D."/>
            <person name="Wilson R.K."/>
            <person name="Durbin R."/>
            <person name="Waterston R.H."/>
        </authorList>
    </citation>
    <scope>NUCLEOTIDE SEQUENCE [LARGE SCALE GENOMIC DNA]</scope>
    <source>
        <strain evidence="1 2">AF16</strain>
    </source>
</reference>
<dbReference type="EMBL" id="HE600988">
    <property type="protein sequence ID" value="CAR98823.1"/>
    <property type="molecule type" value="Genomic_DNA"/>
</dbReference>
<dbReference type="Proteomes" id="UP000008549">
    <property type="component" value="Unassembled WGS sequence"/>
</dbReference>
<sequence length="28" mass="3103">MEDAAYACAGCDFTTIFISVITDKHWGH</sequence>
<dbReference type="KEGG" id="cbr:CBG_25173"/>
<accession>B6IFZ3</accession>
<dbReference type="GeneID" id="68916671"/>
<dbReference type="HOGENOM" id="CLU_3413275_0_0_1"/>
<evidence type="ECO:0000313" key="1">
    <source>
        <dbReference type="EMBL" id="CAR98823.1"/>
    </source>
</evidence>
<gene>
    <name evidence="1" type="ORF">CBG25173</name>
    <name evidence="1" type="ORF">CBG_25173</name>
</gene>